<accession>A0A511B1Y6</accession>
<feature type="region of interest" description="Disordered" evidence="1">
    <location>
        <begin position="40"/>
        <end position="67"/>
    </location>
</feature>
<name>A0A511B1Y6_9PROT</name>
<comment type="caution">
    <text evidence="3">The sequence shown here is derived from an EMBL/GenBank/DDBJ whole genome shotgun (WGS) entry which is preliminary data.</text>
</comment>
<dbReference type="InterPro" id="IPR038063">
    <property type="entry name" value="Transpep_catalytic_dom"/>
</dbReference>
<protein>
    <recommendedName>
        <fullName evidence="5">YkuD domain-containing protein</fullName>
    </recommendedName>
</protein>
<evidence type="ECO:0008006" key="5">
    <source>
        <dbReference type="Google" id="ProtNLM"/>
    </source>
</evidence>
<sequence length="328" mass="35912">MWQIARLTQPFAKAFAVTVLVSAALPLNACAHPDAIEPSAAQPVPPISDPTATPASNPPTDAAPIPSPVVIPPLPVVSDGEAREEAAALVLKMRQQIKRFTTYTPEHRARFIALAQTEIQAAGTVIDRPQLIMIVDRNENVQRMDYVLALPDAPWVSLGGSPVSTGNTGRKYYYITPTGVFQNSADRLGYRAEGTKNKNGIMGIGAKGSRVWDLGWQTATKGWLPKHETGQIRLEIHATDPHFLEWRLGHPASEGCIRIPATMNHFMDHYGLIDVLYEQAASYDTRFRALLPKDREPVKIAGDLIVVVDSGPQTEPKIDPLADKRQIP</sequence>
<dbReference type="Gene3D" id="2.40.440.10">
    <property type="entry name" value="L,D-transpeptidase catalytic domain-like"/>
    <property type="match status" value="1"/>
</dbReference>
<evidence type="ECO:0000256" key="2">
    <source>
        <dbReference type="SAM" id="SignalP"/>
    </source>
</evidence>
<feature type="chain" id="PRO_5021799186" description="YkuD domain-containing protein" evidence="2">
    <location>
        <begin position="32"/>
        <end position="328"/>
    </location>
</feature>
<reference evidence="3 4" key="1">
    <citation type="submission" date="2019-07" db="EMBL/GenBank/DDBJ databases">
        <title>Whole genome shotgun sequence of Gluconobacter wancherniae NBRC 103581.</title>
        <authorList>
            <person name="Hosoyama A."/>
            <person name="Uohara A."/>
            <person name="Ohji S."/>
            <person name="Ichikawa N."/>
        </authorList>
    </citation>
    <scope>NUCLEOTIDE SEQUENCE [LARGE SCALE GENOMIC DNA]</scope>
    <source>
        <strain evidence="3 4">NBRC 103581</strain>
    </source>
</reference>
<dbReference type="EMBL" id="BJUZ01000003">
    <property type="protein sequence ID" value="GEK94460.1"/>
    <property type="molecule type" value="Genomic_DNA"/>
</dbReference>
<feature type="signal peptide" evidence="2">
    <location>
        <begin position="1"/>
        <end position="31"/>
    </location>
</feature>
<proteinExistence type="predicted"/>
<dbReference type="RefSeq" id="WP_146798009.1">
    <property type="nucleotide sequence ID" value="NZ_BARC01000002.1"/>
</dbReference>
<dbReference type="Proteomes" id="UP000321230">
    <property type="component" value="Unassembled WGS sequence"/>
</dbReference>
<feature type="compositionally biased region" description="Polar residues" evidence="1">
    <location>
        <begin position="50"/>
        <end position="59"/>
    </location>
</feature>
<gene>
    <name evidence="3" type="ORF">GWA01_22300</name>
</gene>
<evidence type="ECO:0000256" key="1">
    <source>
        <dbReference type="SAM" id="MobiDB-lite"/>
    </source>
</evidence>
<evidence type="ECO:0000313" key="4">
    <source>
        <dbReference type="Proteomes" id="UP000321230"/>
    </source>
</evidence>
<keyword evidence="2" id="KW-0732">Signal</keyword>
<dbReference type="OrthoDB" id="7222703at2"/>
<keyword evidence="4" id="KW-1185">Reference proteome</keyword>
<evidence type="ECO:0000313" key="3">
    <source>
        <dbReference type="EMBL" id="GEK94460.1"/>
    </source>
</evidence>
<dbReference type="AlphaFoldDB" id="A0A511B1Y6"/>
<organism evidence="3 4">
    <name type="scientific">Gluconobacter wancherniae NBRC 103581</name>
    <dbReference type="NCBI Taxonomy" id="656744"/>
    <lineage>
        <taxon>Bacteria</taxon>
        <taxon>Pseudomonadati</taxon>
        <taxon>Pseudomonadota</taxon>
        <taxon>Alphaproteobacteria</taxon>
        <taxon>Acetobacterales</taxon>
        <taxon>Acetobacteraceae</taxon>
        <taxon>Gluconobacter</taxon>
    </lineage>
</organism>